<evidence type="ECO:0008006" key="8">
    <source>
        <dbReference type="Google" id="ProtNLM"/>
    </source>
</evidence>
<dbReference type="Proteomes" id="UP000001997">
    <property type="component" value="Unassembled WGS sequence"/>
</dbReference>
<keyword evidence="2" id="KW-0285">Flavoprotein</keyword>
<dbReference type="InterPro" id="IPR036188">
    <property type="entry name" value="FAD/NAD-bd_sf"/>
</dbReference>
<dbReference type="InterPro" id="IPR000960">
    <property type="entry name" value="Flavin_mOase"/>
</dbReference>
<organism evidence="6 7">
    <name type="scientific">Meyerozyma guilliermondii (strain ATCC 6260 / CBS 566 / DSM 6381 / JCM 1539 / NBRC 10279 / NRRL Y-324)</name>
    <name type="common">Yeast</name>
    <name type="synonym">Candida guilliermondii</name>
    <dbReference type="NCBI Taxonomy" id="294746"/>
    <lineage>
        <taxon>Eukaryota</taxon>
        <taxon>Fungi</taxon>
        <taxon>Dikarya</taxon>
        <taxon>Ascomycota</taxon>
        <taxon>Saccharomycotina</taxon>
        <taxon>Pichiomycetes</taxon>
        <taxon>Debaryomycetaceae</taxon>
        <taxon>Meyerozyma</taxon>
    </lineage>
</organism>
<dbReference type="GeneID" id="5125153"/>
<keyword evidence="7" id="KW-1185">Reference proteome</keyword>
<dbReference type="VEuPathDB" id="FungiDB:PGUG_03950"/>
<dbReference type="AlphaFoldDB" id="A5DKZ9"/>
<dbReference type="RefSeq" id="XP_001483221.2">
    <property type="nucleotide sequence ID" value="XM_001483171.1"/>
</dbReference>
<dbReference type="GO" id="GO:0006457">
    <property type="term" value="P:protein folding"/>
    <property type="evidence" value="ECO:0007669"/>
    <property type="project" value="EnsemblFungi"/>
</dbReference>
<dbReference type="GO" id="GO:0050660">
    <property type="term" value="F:flavin adenine dinucleotide binding"/>
    <property type="evidence" value="ECO:0007669"/>
    <property type="project" value="InterPro"/>
</dbReference>
<protein>
    <recommendedName>
        <fullName evidence="8">FAD/NAD(P)-binding domain-containing protein</fullName>
    </recommendedName>
</protein>
<dbReference type="OMA" id="MVTPLWK"/>
<evidence type="ECO:0000313" key="7">
    <source>
        <dbReference type="Proteomes" id="UP000001997"/>
    </source>
</evidence>
<proteinExistence type="inferred from homology"/>
<evidence type="ECO:0000256" key="5">
    <source>
        <dbReference type="ARBA" id="ARBA00023002"/>
    </source>
</evidence>
<dbReference type="OrthoDB" id="66881at2759"/>
<dbReference type="GO" id="GO:0004499">
    <property type="term" value="F:N,N-dimethylaniline monooxygenase activity"/>
    <property type="evidence" value="ECO:0007669"/>
    <property type="project" value="EnsemblFungi"/>
</dbReference>
<dbReference type="FunCoup" id="A5DKZ9">
    <property type="interactions" value="630"/>
</dbReference>
<dbReference type="PIRSF" id="PIRSF000332">
    <property type="entry name" value="FMO"/>
    <property type="match status" value="1"/>
</dbReference>
<accession>A5DKZ9</accession>
<comment type="similarity">
    <text evidence="1">Belongs to the FMO family.</text>
</comment>
<name>A5DKZ9_PICGU</name>
<dbReference type="GO" id="GO:0050661">
    <property type="term" value="F:NADP binding"/>
    <property type="evidence" value="ECO:0007669"/>
    <property type="project" value="InterPro"/>
</dbReference>
<evidence type="ECO:0000256" key="2">
    <source>
        <dbReference type="ARBA" id="ARBA00022630"/>
    </source>
</evidence>
<dbReference type="PRINTS" id="PR00370">
    <property type="entry name" value="FMOXYGENASE"/>
</dbReference>
<dbReference type="HOGENOM" id="CLU_006909_5_0_1"/>
<keyword evidence="4" id="KW-0521">NADP</keyword>
<keyword evidence="3" id="KW-0274">FAD</keyword>
<dbReference type="eggNOG" id="KOG1399">
    <property type="taxonomic scope" value="Eukaryota"/>
</dbReference>
<reference evidence="6 7" key="1">
    <citation type="journal article" date="2009" name="Nature">
        <title>Evolution of pathogenicity and sexual reproduction in eight Candida genomes.</title>
        <authorList>
            <person name="Butler G."/>
            <person name="Rasmussen M.D."/>
            <person name="Lin M.F."/>
            <person name="Santos M.A."/>
            <person name="Sakthikumar S."/>
            <person name="Munro C.A."/>
            <person name="Rheinbay E."/>
            <person name="Grabherr M."/>
            <person name="Forche A."/>
            <person name="Reedy J.L."/>
            <person name="Agrafioti I."/>
            <person name="Arnaud M.B."/>
            <person name="Bates S."/>
            <person name="Brown A.J."/>
            <person name="Brunke S."/>
            <person name="Costanzo M.C."/>
            <person name="Fitzpatrick D.A."/>
            <person name="de Groot P.W."/>
            <person name="Harris D."/>
            <person name="Hoyer L.L."/>
            <person name="Hube B."/>
            <person name="Klis F.M."/>
            <person name="Kodira C."/>
            <person name="Lennard N."/>
            <person name="Logue M.E."/>
            <person name="Martin R."/>
            <person name="Neiman A.M."/>
            <person name="Nikolaou E."/>
            <person name="Quail M.A."/>
            <person name="Quinn J."/>
            <person name="Santos M.C."/>
            <person name="Schmitzberger F.F."/>
            <person name="Sherlock G."/>
            <person name="Shah P."/>
            <person name="Silverstein K.A."/>
            <person name="Skrzypek M.S."/>
            <person name="Soll D."/>
            <person name="Staggs R."/>
            <person name="Stansfield I."/>
            <person name="Stumpf M.P."/>
            <person name="Sudbery P.E."/>
            <person name="Srikantha T."/>
            <person name="Zeng Q."/>
            <person name="Berman J."/>
            <person name="Berriman M."/>
            <person name="Heitman J."/>
            <person name="Gow N.A."/>
            <person name="Lorenz M.C."/>
            <person name="Birren B.W."/>
            <person name="Kellis M."/>
            <person name="Cuomo C.A."/>
        </authorList>
    </citation>
    <scope>NUCLEOTIDE SEQUENCE [LARGE SCALE GENOMIC DNA]</scope>
    <source>
        <strain evidence="7">ATCC 6260 / CBS 566 / DSM 6381 / JCM 1539 / NBRC 10279 / NRRL Y-324</strain>
    </source>
</reference>
<dbReference type="InterPro" id="IPR020946">
    <property type="entry name" value="Flavin_mOase-like"/>
</dbReference>
<dbReference type="PANTHER" id="PTHR23023">
    <property type="entry name" value="DIMETHYLANILINE MONOOXYGENASE"/>
    <property type="match status" value="1"/>
</dbReference>
<evidence type="ECO:0000313" key="6">
    <source>
        <dbReference type="EMBL" id="EDK39852.2"/>
    </source>
</evidence>
<dbReference type="GO" id="GO:0005789">
    <property type="term" value="C:endoplasmic reticulum membrane"/>
    <property type="evidence" value="ECO:0007669"/>
    <property type="project" value="EnsemblFungi"/>
</dbReference>
<dbReference type="Gene3D" id="3.50.50.60">
    <property type="entry name" value="FAD/NAD(P)-binding domain"/>
    <property type="match status" value="2"/>
</dbReference>
<evidence type="ECO:0000256" key="3">
    <source>
        <dbReference type="ARBA" id="ARBA00022827"/>
    </source>
</evidence>
<dbReference type="KEGG" id="pgu:PGUG_03950"/>
<dbReference type="SUPFAM" id="SSF51905">
    <property type="entry name" value="FAD/NAD(P)-binding domain"/>
    <property type="match status" value="2"/>
</dbReference>
<evidence type="ECO:0000256" key="1">
    <source>
        <dbReference type="ARBA" id="ARBA00009183"/>
    </source>
</evidence>
<gene>
    <name evidence="6" type="ORF">PGUG_03950</name>
</gene>
<dbReference type="InParanoid" id="A5DKZ9"/>
<dbReference type="EMBL" id="CH408159">
    <property type="protein sequence ID" value="EDK39852.2"/>
    <property type="molecule type" value="Genomic_DNA"/>
</dbReference>
<dbReference type="Pfam" id="PF00743">
    <property type="entry name" value="FMO-like"/>
    <property type="match status" value="2"/>
</dbReference>
<sequence length="440" mass="49539">MAIRKVGIIGGGPAGVAAAKALSLEPSKFDEIHLFEKKPQLGGLWNYSEDYKAEVKYEINGSGIEEEPIRSSSPMYRHLETNITKWTMKYKDFPMPEFYPTFPSRAQIAKYIRDYSKTIVGVTIHLGCGIEKLEKNGTGTWTLTTEDGTKFDFDAVILASGHFDKPYIPQTPGILAWTKVHPGEVTHAKYYNDSTCFRDKTVLVVGGSASGIDIAMQATTQAKTVLNTTRGESKSLDPVISIPEVVHYDPENRQVTCLDGQKYGGIDSIVFCTGYLYDFPYLKTYIDDLITTGKFVKNLYRHIFYTKDPTLAFLTIPKNVIPMPFSESQAAVVARVFSGRMQLPSIEAMESTLPEPMEGMHILTFPKDVEYCKELQAWIDDSGTKEGFEAEEWTEERTTTRGLTATIKARRLLDVSAHVKELWKKKVPYQLLDCRYSTYI</sequence>
<dbReference type="InterPro" id="IPR050346">
    <property type="entry name" value="FMO-like"/>
</dbReference>
<evidence type="ECO:0000256" key="4">
    <source>
        <dbReference type="ARBA" id="ARBA00022857"/>
    </source>
</evidence>
<keyword evidence="5" id="KW-0560">Oxidoreductase</keyword>